<evidence type="ECO:0000256" key="1">
    <source>
        <dbReference type="SAM" id="MobiDB-lite"/>
    </source>
</evidence>
<sequence>MSHPRRLSLFVSALLAVCPAPLFAAGVDSPEYQQKLEEAKKVVADWNSLPPDQIHADPSAADWPGAVPADAVRLKQQRFDLNTDFPRWRGKTDRVTTGFYAPAGEVVTVEIPESFAKLGVQVRIGCHSDNANKKSVAKRFPFSISKAWPLNAAGTKVASPFGGTVYLEVPKEVTGKIIPVRFSGVVQQPWFVLGKTSPTEWRDKIRNHPGPFAEMSCGPLTLSVPSADVRKLEDPTALMSFYKKGMACVQELSGPPVPVVERIVYDVSISAGSMHSGYPIMAGSKRKEATDLAALENGLWGFFHEMGHNQQWGGWSPPGQGETTCNLFPLYVMSQVQGKKPRHPWKFDRSVLAKPLERGAIGSNLNGNHALSIAFWIQLINGIGWEPVKKTINEYHAKDAPEAPKGAEPIWDRLMLALSKNSRKDLTPFFKAWGAEFSPAGEEAVKKLRLPSYLPDDAPGQPRATQDTGSI</sequence>
<dbReference type="InterPro" id="IPR031161">
    <property type="entry name" value="Peptidase_M60_dom"/>
</dbReference>
<dbReference type="PROSITE" id="PS51723">
    <property type="entry name" value="PEPTIDASE_M60"/>
    <property type="match status" value="1"/>
</dbReference>
<dbReference type="Pfam" id="PF17291">
    <property type="entry name" value="M60-like_N"/>
    <property type="match status" value="1"/>
</dbReference>
<feature type="region of interest" description="Disordered" evidence="1">
    <location>
        <begin position="452"/>
        <end position="471"/>
    </location>
</feature>
<accession>A0A975IYM9</accession>
<keyword evidence="5" id="KW-1185">Reference proteome</keyword>
<evidence type="ECO:0000313" key="4">
    <source>
        <dbReference type="EMBL" id="QUE50309.1"/>
    </source>
</evidence>
<protein>
    <submittedName>
        <fullName evidence="4">M60 family metallopeptidase</fullName>
    </submittedName>
</protein>
<feature type="chain" id="PRO_5036949001" evidence="2">
    <location>
        <begin position="25"/>
        <end position="471"/>
    </location>
</feature>
<dbReference type="InterPro" id="IPR042279">
    <property type="entry name" value="Pep_M60_3"/>
</dbReference>
<feature type="signal peptide" evidence="2">
    <location>
        <begin position="1"/>
        <end position="24"/>
    </location>
</feature>
<dbReference type="Gene3D" id="3.40.390.80">
    <property type="entry name" value="Peptidase M60, enhancin-like domain 2"/>
    <property type="match status" value="1"/>
</dbReference>
<dbReference type="Gene3D" id="1.10.390.30">
    <property type="entry name" value="Peptidase M60, enhancin-like domain 3"/>
    <property type="match status" value="1"/>
</dbReference>
<dbReference type="InterPro" id="IPR035423">
    <property type="entry name" value="M60-like_N"/>
</dbReference>
<organism evidence="4 5">
    <name type="scientific">Luteolibacter ambystomatis</name>
    <dbReference type="NCBI Taxonomy" id="2824561"/>
    <lineage>
        <taxon>Bacteria</taxon>
        <taxon>Pseudomonadati</taxon>
        <taxon>Verrucomicrobiota</taxon>
        <taxon>Verrucomicrobiia</taxon>
        <taxon>Verrucomicrobiales</taxon>
        <taxon>Verrucomicrobiaceae</taxon>
        <taxon>Luteolibacter</taxon>
    </lineage>
</organism>
<proteinExistence type="predicted"/>
<name>A0A975IYM9_9BACT</name>
<dbReference type="Proteomes" id="UP000676169">
    <property type="component" value="Chromosome"/>
</dbReference>
<keyword evidence="2" id="KW-0732">Signal</keyword>
<dbReference type="InterPro" id="IPR051244">
    <property type="entry name" value="TCAF"/>
</dbReference>
<dbReference type="Gene3D" id="2.60.120.1250">
    <property type="entry name" value="Peptidase M60, enhancin-like domain 1"/>
    <property type="match status" value="1"/>
</dbReference>
<gene>
    <name evidence="4" type="ORF">KBB96_15715</name>
</gene>
<evidence type="ECO:0000256" key="2">
    <source>
        <dbReference type="SAM" id="SignalP"/>
    </source>
</evidence>
<dbReference type="AlphaFoldDB" id="A0A975IYM9"/>
<evidence type="ECO:0000259" key="3">
    <source>
        <dbReference type="PROSITE" id="PS51723"/>
    </source>
</evidence>
<dbReference type="Pfam" id="PF13402">
    <property type="entry name" value="Peptidase_M60"/>
    <property type="match status" value="1"/>
</dbReference>
<dbReference type="KEGG" id="lamb:KBB96_15715"/>
<feature type="domain" description="Peptidase M60" evidence="3">
    <location>
        <begin position="92"/>
        <end position="384"/>
    </location>
</feature>
<dbReference type="PANTHER" id="PTHR15730">
    <property type="entry name" value="EXPERIMENTAL AUTOIMMUNE PROSTATITIS ANTIGEN 2-RELATED"/>
    <property type="match status" value="1"/>
</dbReference>
<evidence type="ECO:0000313" key="5">
    <source>
        <dbReference type="Proteomes" id="UP000676169"/>
    </source>
</evidence>
<dbReference type="EMBL" id="CP073100">
    <property type="protein sequence ID" value="QUE50309.1"/>
    <property type="molecule type" value="Genomic_DNA"/>
</dbReference>
<dbReference type="RefSeq" id="WP_211630449.1">
    <property type="nucleotide sequence ID" value="NZ_CP073100.1"/>
</dbReference>
<dbReference type="SMART" id="SM01276">
    <property type="entry name" value="M60-like"/>
    <property type="match status" value="1"/>
</dbReference>
<reference evidence="4" key="1">
    <citation type="submission" date="2021-04" db="EMBL/GenBank/DDBJ databases">
        <title>Luteolibacter sp. 32A isolated from the skin of an Anderson's salamander (Ambystoma andersonii).</title>
        <authorList>
            <person name="Spergser J."/>
            <person name="Busse H.-J."/>
        </authorList>
    </citation>
    <scope>NUCLEOTIDE SEQUENCE</scope>
    <source>
        <strain evidence="4">32A</strain>
    </source>
</reference>
<dbReference type="PANTHER" id="PTHR15730:SF5">
    <property type="entry name" value="SI:CH211-210B2.2-RELATED"/>
    <property type="match status" value="1"/>
</dbReference>